<gene>
    <name evidence="3" type="ORF">SAMN02745191_1687</name>
</gene>
<dbReference type="CDD" id="cd00093">
    <property type="entry name" value="HTH_XRE"/>
    <property type="match status" value="1"/>
</dbReference>
<dbReference type="SMART" id="SM00530">
    <property type="entry name" value="HTH_XRE"/>
    <property type="match status" value="1"/>
</dbReference>
<evidence type="ECO:0000313" key="3">
    <source>
        <dbReference type="EMBL" id="SJZ79939.1"/>
    </source>
</evidence>
<dbReference type="Gene3D" id="1.10.260.40">
    <property type="entry name" value="lambda repressor-like DNA-binding domains"/>
    <property type="match status" value="1"/>
</dbReference>
<feature type="domain" description="HTH cro/C1-type" evidence="2">
    <location>
        <begin position="7"/>
        <end position="61"/>
    </location>
</feature>
<dbReference type="Proteomes" id="UP000243297">
    <property type="component" value="Unassembled WGS sequence"/>
</dbReference>
<dbReference type="Pfam" id="PF01381">
    <property type="entry name" value="HTH_3"/>
    <property type="match status" value="1"/>
</dbReference>
<dbReference type="AlphaFoldDB" id="A0A1T4NKZ1"/>
<dbReference type="STRING" id="118967.SAMN02745191_1687"/>
<evidence type="ECO:0000313" key="4">
    <source>
        <dbReference type="Proteomes" id="UP000243297"/>
    </source>
</evidence>
<keyword evidence="1" id="KW-0238">DNA-binding</keyword>
<evidence type="ECO:0000256" key="1">
    <source>
        <dbReference type="ARBA" id="ARBA00023125"/>
    </source>
</evidence>
<dbReference type="RefSeq" id="WP_078712076.1">
    <property type="nucleotide sequence ID" value="NZ_FUWY01000004.1"/>
</dbReference>
<dbReference type="PANTHER" id="PTHR46558:SF13">
    <property type="entry name" value="HTH-TYPE TRANSCRIPTIONAL REGULATOR IMMR"/>
    <property type="match status" value="1"/>
</dbReference>
<reference evidence="4" key="1">
    <citation type="submission" date="2017-02" db="EMBL/GenBank/DDBJ databases">
        <authorList>
            <person name="Varghese N."/>
            <person name="Submissions S."/>
        </authorList>
    </citation>
    <scope>NUCLEOTIDE SEQUENCE [LARGE SCALE GENOMIC DNA]</scope>
    <source>
        <strain evidence="4">ATCC 25662</strain>
    </source>
</reference>
<dbReference type="PANTHER" id="PTHR46558">
    <property type="entry name" value="TRACRIPTIONAL REGULATORY PROTEIN-RELATED-RELATED"/>
    <property type="match status" value="1"/>
</dbReference>
<dbReference type="EMBL" id="FUWY01000004">
    <property type="protein sequence ID" value="SJZ79939.1"/>
    <property type="molecule type" value="Genomic_DNA"/>
</dbReference>
<dbReference type="OrthoDB" id="3831186at2"/>
<dbReference type="InterPro" id="IPR010982">
    <property type="entry name" value="Lambda_DNA-bd_dom_sf"/>
</dbReference>
<dbReference type="PROSITE" id="PS50943">
    <property type="entry name" value="HTH_CROC1"/>
    <property type="match status" value="1"/>
</dbReference>
<sequence length="175" mass="20160">MTFSENLRELRKQRNLSQEELAAMLDVSRQAVSKWELDEGYPEVEKLLLIANKLNVSLDYLMGNTTAKENNHSTDKTRILIKSFNSKSIVSCYKVISSGRFRTKKDQPKYALFGVDGSSFWGDNTTVLGWYQDEESIQKEINDILIAMQNHESSYELKYAVDFKENGLLSLFKLQ</sequence>
<organism evidence="3 4">
    <name type="scientific">Anaerorhabdus furcosa</name>
    <dbReference type="NCBI Taxonomy" id="118967"/>
    <lineage>
        <taxon>Bacteria</taxon>
        <taxon>Bacillati</taxon>
        <taxon>Bacillota</taxon>
        <taxon>Erysipelotrichia</taxon>
        <taxon>Erysipelotrichales</taxon>
        <taxon>Erysipelotrichaceae</taxon>
        <taxon>Anaerorhabdus</taxon>
    </lineage>
</organism>
<dbReference type="SUPFAM" id="SSF47413">
    <property type="entry name" value="lambda repressor-like DNA-binding domains"/>
    <property type="match status" value="1"/>
</dbReference>
<proteinExistence type="predicted"/>
<keyword evidence="4" id="KW-1185">Reference proteome</keyword>
<dbReference type="GO" id="GO:0003677">
    <property type="term" value="F:DNA binding"/>
    <property type="evidence" value="ECO:0007669"/>
    <property type="project" value="UniProtKB-KW"/>
</dbReference>
<name>A0A1T4NKZ1_9FIRM</name>
<protein>
    <submittedName>
        <fullName evidence="3">Helix-turn-helix</fullName>
    </submittedName>
</protein>
<accession>A0A1T4NKZ1</accession>
<evidence type="ECO:0000259" key="2">
    <source>
        <dbReference type="PROSITE" id="PS50943"/>
    </source>
</evidence>
<dbReference type="InterPro" id="IPR001387">
    <property type="entry name" value="Cro/C1-type_HTH"/>
</dbReference>